<evidence type="ECO:0000313" key="2">
    <source>
        <dbReference type="Proteomes" id="UP000265520"/>
    </source>
</evidence>
<dbReference type="Proteomes" id="UP000265520">
    <property type="component" value="Unassembled WGS sequence"/>
</dbReference>
<accession>A0A392RYF0</accession>
<protein>
    <submittedName>
        <fullName evidence="1">Uncharacterized protein</fullName>
    </submittedName>
</protein>
<evidence type="ECO:0000313" key="1">
    <source>
        <dbReference type="EMBL" id="MCI40606.1"/>
    </source>
</evidence>
<reference evidence="1 2" key="1">
    <citation type="journal article" date="2018" name="Front. Plant Sci.">
        <title>Red Clover (Trifolium pratense) and Zigzag Clover (T. medium) - A Picture of Genomic Similarities and Differences.</title>
        <authorList>
            <person name="Dluhosova J."/>
            <person name="Istvanek J."/>
            <person name="Nedelnik J."/>
            <person name="Repkova J."/>
        </authorList>
    </citation>
    <scope>NUCLEOTIDE SEQUENCE [LARGE SCALE GENOMIC DNA]</scope>
    <source>
        <strain evidence="2">cv. 10/8</strain>
        <tissue evidence="1">Leaf</tissue>
    </source>
</reference>
<comment type="caution">
    <text evidence="1">The sequence shown here is derived from an EMBL/GenBank/DDBJ whole genome shotgun (WGS) entry which is preliminary data.</text>
</comment>
<feature type="non-terminal residue" evidence="1">
    <location>
        <position position="1"/>
    </location>
</feature>
<sequence length="92" mass="10028">HDVAGPGATRSVMLRNAQCKYAFLQHTLFPAQRARAGGATRSVFVQGQFDLLVLAQRARASGATRSANVLGRFNLLVMAQRASSWRYAQCTC</sequence>
<proteinExistence type="predicted"/>
<name>A0A392RYF0_9FABA</name>
<keyword evidence="2" id="KW-1185">Reference proteome</keyword>
<organism evidence="1 2">
    <name type="scientific">Trifolium medium</name>
    <dbReference type="NCBI Taxonomy" id="97028"/>
    <lineage>
        <taxon>Eukaryota</taxon>
        <taxon>Viridiplantae</taxon>
        <taxon>Streptophyta</taxon>
        <taxon>Embryophyta</taxon>
        <taxon>Tracheophyta</taxon>
        <taxon>Spermatophyta</taxon>
        <taxon>Magnoliopsida</taxon>
        <taxon>eudicotyledons</taxon>
        <taxon>Gunneridae</taxon>
        <taxon>Pentapetalae</taxon>
        <taxon>rosids</taxon>
        <taxon>fabids</taxon>
        <taxon>Fabales</taxon>
        <taxon>Fabaceae</taxon>
        <taxon>Papilionoideae</taxon>
        <taxon>50 kb inversion clade</taxon>
        <taxon>NPAAA clade</taxon>
        <taxon>Hologalegina</taxon>
        <taxon>IRL clade</taxon>
        <taxon>Trifolieae</taxon>
        <taxon>Trifolium</taxon>
    </lineage>
</organism>
<dbReference type="EMBL" id="LXQA010281760">
    <property type="protein sequence ID" value="MCI40606.1"/>
    <property type="molecule type" value="Genomic_DNA"/>
</dbReference>
<dbReference type="AlphaFoldDB" id="A0A392RYF0"/>